<proteinExistence type="predicted"/>
<dbReference type="EMBL" id="LIAE01009992">
    <property type="protein sequence ID" value="PAV67114.1"/>
    <property type="molecule type" value="Genomic_DNA"/>
</dbReference>
<keyword evidence="2" id="KW-1185">Reference proteome</keyword>
<accession>A0A2A2JZN4</accession>
<protein>
    <submittedName>
        <fullName evidence="1">Uncharacterized protein</fullName>
    </submittedName>
</protein>
<name>A0A2A2JZN4_9BILA</name>
<sequence>MSSSGGGFGIGVGTHCGMPIDTMPKIKVGKYSENGAGFKAEIQAGKLDVGPAKAKIGLGVSTGIDTKDGFKAEMLGTGGSVNSEGVKVKVLGSSVGIKYPWKWFD</sequence>
<dbReference type="Proteomes" id="UP000218231">
    <property type="component" value="Unassembled WGS sequence"/>
</dbReference>
<organism evidence="1 2">
    <name type="scientific">Diploscapter pachys</name>
    <dbReference type="NCBI Taxonomy" id="2018661"/>
    <lineage>
        <taxon>Eukaryota</taxon>
        <taxon>Metazoa</taxon>
        <taxon>Ecdysozoa</taxon>
        <taxon>Nematoda</taxon>
        <taxon>Chromadorea</taxon>
        <taxon>Rhabditida</taxon>
        <taxon>Rhabditina</taxon>
        <taxon>Rhabditomorpha</taxon>
        <taxon>Rhabditoidea</taxon>
        <taxon>Rhabditidae</taxon>
        <taxon>Diploscapter</taxon>
    </lineage>
</organism>
<dbReference type="AlphaFoldDB" id="A0A2A2JZN4"/>
<gene>
    <name evidence="1" type="ORF">WR25_23690</name>
</gene>
<evidence type="ECO:0000313" key="2">
    <source>
        <dbReference type="Proteomes" id="UP000218231"/>
    </source>
</evidence>
<evidence type="ECO:0000313" key="1">
    <source>
        <dbReference type="EMBL" id="PAV67114.1"/>
    </source>
</evidence>
<reference evidence="1 2" key="1">
    <citation type="journal article" date="2017" name="Curr. Biol.">
        <title>Genome architecture and evolution of a unichromosomal asexual nematode.</title>
        <authorList>
            <person name="Fradin H."/>
            <person name="Zegar C."/>
            <person name="Gutwein M."/>
            <person name="Lucas J."/>
            <person name="Kovtun M."/>
            <person name="Corcoran D."/>
            <person name="Baugh L.R."/>
            <person name="Kiontke K."/>
            <person name="Gunsalus K."/>
            <person name="Fitch D.H."/>
            <person name="Piano F."/>
        </authorList>
    </citation>
    <scope>NUCLEOTIDE SEQUENCE [LARGE SCALE GENOMIC DNA]</scope>
    <source>
        <strain evidence="1">PF1309</strain>
    </source>
</reference>
<comment type="caution">
    <text evidence="1">The sequence shown here is derived from an EMBL/GenBank/DDBJ whole genome shotgun (WGS) entry which is preliminary data.</text>
</comment>